<comment type="similarity">
    <text evidence="1 3">Belongs to the thiolase-like superfamily. Beta-ketoacyl-ACP synthases family.</text>
</comment>
<proteinExistence type="inferred from homology"/>
<dbReference type="Pfam" id="PF02801">
    <property type="entry name" value="Ketoacyl-synt_C"/>
    <property type="match status" value="1"/>
</dbReference>
<sequence>MNSPKISITAFSSISPLGNNPEKIWKKYLNNQHCFTTQFLDQQETSIAVLEADSKKIIAKVRESDIKYKFLDDSVLFALAASRKAINQAGWNKNDIFGINIGSSRGATDLFEKHYKEYLDTGKAQTLASPTTTLGNISSWIAHDLQSVGPEISHSITCSTALHALLNGVAWLKSGMADKFLVGGSEAPLTDFTIAQMRALKIYSRINQKEELWPNLAFDFEKTQNTMILGEGSGVCCLETGEKENAIAYVTGVGYATEILEHNISISAEADCFQKSMKMALKNENPEDVDVIVMHAPGTIKGDLTELRAIEKVFGENIPLLTTNKWKIGHTFGASGMLSLELALLMMQYDTFINVPFAKTQNQTKSIQKVLINAVGFGGNAVSILIEKA</sequence>
<dbReference type="InterPro" id="IPR014031">
    <property type="entry name" value="Ketoacyl_synth_C"/>
</dbReference>
<accession>A0ABU1YAN5</accession>
<dbReference type="InterPro" id="IPR016039">
    <property type="entry name" value="Thiolase-like"/>
</dbReference>
<protein>
    <submittedName>
        <fullName evidence="5">3-oxoacyl-(Acyl-carrier-protein) synthase</fullName>
    </submittedName>
</protein>
<feature type="domain" description="Ketosynthase family 3 (KS3)" evidence="4">
    <location>
        <begin position="3"/>
        <end position="388"/>
    </location>
</feature>
<evidence type="ECO:0000313" key="6">
    <source>
        <dbReference type="Proteomes" id="UP001269081"/>
    </source>
</evidence>
<dbReference type="InterPro" id="IPR014030">
    <property type="entry name" value="Ketoacyl_synth_N"/>
</dbReference>
<evidence type="ECO:0000313" key="5">
    <source>
        <dbReference type="EMBL" id="MDR7211213.1"/>
    </source>
</evidence>
<reference evidence="5 6" key="1">
    <citation type="submission" date="2023-07" db="EMBL/GenBank/DDBJ databases">
        <title>Sorghum-associated microbial communities from plants grown in Nebraska, USA.</title>
        <authorList>
            <person name="Schachtman D."/>
        </authorList>
    </citation>
    <scope>NUCLEOTIDE SEQUENCE [LARGE SCALE GENOMIC DNA]</scope>
    <source>
        <strain evidence="5 6">4129</strain>
    </source>
</reference>
<name>A0ABU1YAN5_9FLAO</name>
<dbReference type="PROSITE" id="PS52004">
    <property type="entry name" value="KS3_2"/>
    <property type="match status" value="1"/>
</dbReference>
<dbReference type="RefSeq" id="WP_310282548.1">
    <property type="nucleotide sequence ID" value="NZ_JAVDWQ010000011.1"/>
</dbReference>
<evidence type="ECO:0000256" key="3">
    <source>
        <dbReference type="RuleBase" id="RU003694"/>
    </source>
</evidence>
<dbReference type="InterPro" id="IPR000794">
    <property type="entry name" value="Beta-ketoacyl_synthase"/>
</dbReference>
<dbReference type="Pfam" id="PF00109">
    <property type="entry name" value="ketoacyl-synt"/>
    <property type="match status" value="1"/>
</dbReference>
<evidence type="ECO:0000256" key="1">
    <source>
        <dbReference type="ARBA" id="ARBA00008467"/>
    </source>
</evidence>
<evidence type="ECO:0000259" key="4">
    <source>
        <dbReference type="PROSITE" id="PS52004"/>
    </source>
</evidence>
<gene>
    <name evidence="5" type="ORF">J2W48_003167</name>
</gene>
<dbReference type="Proteomes" id="UP001269081">
    <property type="component" value="Unassembled WGS sequence"/>
</dbReference>
<dbReference type="PANTHER" id="PTHR11712:SF347">
    <property type="entry name" value="BETA KETOACYL-ACYL CARRIER PROTEIN SYNTHASE"/>
    <property type="match status" value="1"/>
</dbReference>
<comment type="caution">
    <text evidence="5">The sequence shown here is derived from an EMBL/GenBank/DDBJ whole genome shotgun (WGS) entry which is preliminary data.</text>
</comment>
<evidence type="ECO:0000256" key="2">
    <source>
        <dbReference type="ARBA" id="ARBA00022679"/>
    </source>
</evidence>
<dbReference type="PANTHER" id="PTHR11712">
    <property type="entry name" value="POLYKETIDE SYNTHASE-RELATED"/>
    <property type="match status" value="1"/>
</dbReference>
<dbReference type="InterPro" id="IPR020841">
    <property type="entry name" value="PKS_Beta-ketoAc_synthase_dom"/>
</dbReference>
<dbReference type="EMBL" id="JAVDWQ010000011">
    <property type="protein sequence ID" value="MDR7211213.1"/>
    <property type="molecule type" value="Genomic_DNA"/>
</dbReference>
<keyword evidence="6" id="KW-1185">Reference proteome</keyword>
<dbReference type="SUPFAM" id="SSF53901">
    <property type="entry name" value="Thiolase-like"/>
    <property type="match status" value="1"/>
</dbReference>
<dbReference type="Gene3D" id="3.40.47.10">
    <property type="match status" value="1"/>
</dbReference>
<organism evidence="5 6">
    <name type="scientific">Flavobacterium piscis</name>
    <dbReference type="NCBI Taxonomy" id="1114874"/>
    <lineage>
        <taxon>Bacteria</taxon>
        <taxon>Pseudomonadati</taxon>
        <taxon>Bacteroidota</taxon>
        <taxon>Flavobacteriia</taxon>
        <taxon>Flavobacteriales</taxon>
        <taxon>Flavobacteriaceae</taxon>
        <taxon>Flavobacterium</taxon>
    </lineage>
</organism>
<keyword evidence="2 3" id="KW-0808">Transferase</keyword>